<dbReference type="GO" id="GO:0043005">
    <property type="term" value="C:neuron projection"/>
    <property type="evidence" value="ECO:0007669"/>
    <property type="project" value="TreeGrafter"/>
</dbReference>
<dbReference type="InterPro" id="IPR036179">
    <property type="entry name" value="Ig-like_dom_sf"/>
</dbReference>
<dbReference type="Gene3D" id="2.60.40.10">
    <property type="entry name" value="Immunoglobulins"/>
    <property type="match status" value="3"/>
</dbReference>
<comment type="subcellular location">
    <subcellularLocation>
        <location evidence="1">Cell membrane</location>
    </subcellularLocation>
</comment>
<keyword evidence="5" id="KW-0472">Membrane</keyword>
<evidence type="ECO:0000256" key="10">
    <source>
        <dbReference type="SAM" id="SignalP"/>
    </source>
</evidence>
<dbReference type="InterPro" id="IPR013098">
    <property type="entry name" value="Ig_I-set"/>
</dbReference>
<feature type="domain" description="Ig-like" evidence="11">
    <location>
        <begin position="135"/>
        <end position="232"/>
    </location>
</feature>
<dbReference type="AlphaFoldDB" id="A0A336LZ60"/>
<dbReference type="SMART" id="SM00409">
    <property type="entry name" value="IG"/>
    <property type="match status" value="3"/>
</dbReference>
<organism evidence="12">
    <name type="scientific">Culicoides sonorensis</name>
    <name type="common">Biting midge</name>
    <dbReference type="NCBI Taxonomy" id="179676"/>
    <lineage>
        <taxon>Eukaryota</taxon>
        <taxon>Metazoa</taxon>
        <taxon>Ecdysozoa</taxon>
        <taxon>Arthropoda</taxon>
        <taxon>Hexapoda</taxon>
        <taxon>Insecta</taxon>
        <taxon>Pterygota</taxon>
        <taxon>Neoptera</taxon>
        <taxon>Endopterygota</taxon>
        <taxon>Diptera</taxon>
        <taxon>Nematocera</taxon>
        <taxon>Chironomoidea</taxon>
        <taxon>Ceratopogonidae</taxon>
        <taxon>Ceratopogoninae</taxon>
        <taxon>Culicoides</taxon>
        <taxon>Monoculicoides</taxon>
    </lineage>
</organism>
<accession>A0A336LZ60</accession>
<dbReference type="PROSITE" id="PS50835">
    <property type="entry name" value="IG_LIKE"/>
    <property type="match status" value="3"/>
</dbReference>
<keyword evidence="6" id="KW-1015">Disulfide bond</keyword>
<evidence type="ECO:0000256" key="5">
    <source>
        <dbReference type="ARBA" id="ARBA00023136"/>
    </source>
</evidence>
<dbReference type="VEuPathDB" id="VectorBase:CSON008625"/>
<dbReference type="InterPro" id="IPR003599">
    <property type="entry name" value="Ig_sub"/>
</dbReference>
<dbReference type="InterPro" id="IPR003598">
    <property type="entry name" value="Ig_sub2"/>
</dbReference>
<dbReference type="FunFam" id="2.60.40.10:FF:000328">
    <property type="entry name" value="CLUMA_CG000981, isoform A"/>
    <property type="match status" value="1"/>
</dbReference>
<evidence type="ECO:0000259" key="11">
    <source>
        <dbReference type="PROSITE" id="PS50835"/>
    </source>
</evidence>
<gene>
    <name evidence="12" type="primary">CSON008625</name>
</gene>
<keyword evidence="8" id="KW-0393">Immunoglobulin domain</keyword>
<keyword evidence="3 10" id="KW-0732">Signal</keyword>
<feature type="region of interest" description="Disordered" evidence="9">
    <location>
        <begin position="339"/>
        <end position="377"/>
    </location>
</feature>
<dbReference type="InterPro" id="IPR007110">
    <property type="entry name" value="Ig-like_dom"/>
</dbReference>
<dbReference type="OMA" id="HTHMVAQ"/>
<feature type="domain" description="Ig-like" evidence="11">
    <location>
        <begin position="33"/>
        <end position="126"/>
    </location>
</feature>
<dbReference type="SUPFAM" id="SSF48726">
    <property type="entry name" value="Immunoglobulin"/>
    <property type="match status" value="3"/>
</dbReference>
<keyword evidence="4" id="KW-0677">Repeat</keyword>
<sequence>MAHFKSIIFNPLVHLSILFMLVKAHNQLDEVEPEFLAELGNMSVTQGRDISFTCVVNNLGPYKVAWIKSDSKAILAIHTHMVALNPRLSVTHNGHNTWKLHISHVQLNDSGSYMCQVNTDPMRSISGYLDVVVPPDILNQADTDTGGGMIMPEGETNEGGSLSLLCQATGVPEPSVQWRREGGKDIVLRGDGRERQIVKHVDGERLTLSQVQRSDMGGYLCIASNGIPPSVSKRYDVHVNFSPTVKASNQLVGAPVESNVLLQCIVEAFPKPLNGWYKNEGSKLYHGEKYIMTEAQMNVYTWQMNLTIKDLQKSDFGAYVCSSINALGKADARIRLQELRLPPKSTTTPTPHVYTTPKPRRKQHNNKSGHDSGKIKQETGLMNVIQENELVPGISFEVLTQIPSAKSSNMNNLDKNRNSQIPASVPSSKTQQTWINHNSGTSSSWYKNTRNLYFITLTFCSLPLFRELFLLFRFN</sequence>
<dbReference type="CDD" id="cd00096">
    <property type="entry name" value="Ig"/>
    <property type="match status" value="1"/>
</dbReference>
<evidence type="ECO:0000256" key="1">
    <source>
        <dbReference type="ARBA" id="ARBA00004236"/>
    </source>
</evidence>
<dbReference type="SMART" id="SM00408">
    <property type="entry name" value="IGc2"/>
    <property type="match status" value="3"/>
</dbReference>
<dbReference type="Pfam" id="PF07679">
    <property type="entry name" value="I-set"/>
    <property type="match status" value="2"/>
</dbReference>
<feature type="compositionally biased region" description="Basic and acidic residues" evidence="9">
    <location>
        <begin position="368"/>
        <end position="377"/>
    </location>
</feature>
<evidence type="ECO:0000256" key="3">
    <source>
        <dbReference type="ARBA" id="ARBA00022729"/>
    </source>
</evidence>
<evidence type="ECO:0000256" key="8">
    <source>
        <dbReference type="ARBA" id="ARBA00023319"/>
    </source>
</evidence>
<evidence type="ECO:0000256" key="4">
    <source>
        <dbReference type="ARBA" id="ARBA00022737"/>
    </source>
</evidence>
<dbReference type="EMBL" id="UFQT01000326">
    <property type="protein sequence ID" value="SSX23274.1"/>
    <property type="molecule type" value="Genomic_DNA"/>
</dbReference>
<feature type="domain" description="Ig-like" evidence="11">
    <location>
        <begin position="243"/>
        <end position="337"/>
    </location>
</feature>
<dbReference type="InterPro" id="IPR013783">
    <property type="entry name" value="Ig-like_fold"/>
</dbReference>
<proteinExistence type="predicted"/>
<feature type="chain" id="PRO_5016468154" evidence="10">
    <location>
        <begin position="25"/>
        <end position="475"/>
    </location>
</feature>
<dbReference type="PANTHER" id="PTHR12231">
    <property type="entry name" value="CTX-RELATED TYPE I TRANSMEMBRANE PROTEIN"/>
    <property type="match status" value="1"/>
</dbReference>
<feature type="compositionally biased region" description="Low complexity" evidence="9">
    <location>
        <begin position="346"/>
        <end position="357"/>
    </location>
</feature>
<reference evidence="12" key="1">
    <citation type="submission" date="2018-07" db="EMBL/GenBank/DDBJ databases">
        <authorList>
            <person name="Quirk P.G."/>
            <person name="Krulwich T.A."/>
        </authorList>
    </citation>
    <scope>NUCLEOTIDE SEQUENCE</scope>
</reference>
<dbReference type="InterPro" id="IPR051170">
    <property type="entry name" value="Neural/epithelial_adhesion"/>
</dbReference>
<dbReference type="PANTHER" id="PTHR12231:SF265">
    <property type="entry name" value="DPR-INTERACTING PROTEIN LAMBDA"/>
    <property type="match status" value="1"/>
</dbReference>
<evidence type="ECO:0000256" key="9">
    <source>
        <dbReference type="SAM" id="MobiDB-lite"/>
    </source>
</evidence>
<dbReference type="GO" id="GO:0005886">
    <property type="term" value="C:plasma membrane"/>
    <property type="evidence" value="ECO:0007669"/>
    <property type="project" value="UniProtKB-SubCell"/>
</dbReference>
<evidence type="ECO:0000256" key="2">
    <source>
        <dbReference type="ARBA" id="ARBA00022475"/>
    </source>
</evidence>
<keyword evidence="2" id="KW-1003">Cell membrane</keyword>
<keyword evidence="7" id="KW-0325">Glycoprotein</keyword>
<name>A0A336LZ60_CULSO</name>
<feature type="compositionally biased region" description="Basic residues" evidence="9">
    <location>
        <begin position="358"/>
        <end position="367"/>
    </location>
</feature>
<evidence type="ECO:0000256" key="7">
    <source>
        <dbReference type="ARBA" id="ARBA00023180"/>
    </source>
</evidence>
<feature type="signal peptide" evidence="10">
    <location>
        <begin position="1"/>
        <end position="24"/>
    </location>
</feature>
<feature type="region of interest" description="Disordered" evidence="9">
    <location>
        <begin position="407"/>
        <end position="433"/>
    </location>
</feature>
<evidence type="ECO:0000256" key="6">
    <source>
        <dbReference type="ARBA" id="ARBA00023157"/>
    </source>
</evidence>
<evidence type="ECO:0000313" key="12">
    <source>
        <dbReference type="EMBL" id="SSX23274.1"/>
    </source>
</evidence>
<protein>
    <submittedName>
        <fullName evidence="12">CSON008625 protein</fullName>
    </submittedName>
</protein>
<dbReference type="Pfam" id="PF13927">
    <property type="entry name" value="Ig_3"/>
    <property type="match status" value="1"/>
</dbReference>